<comment type="caution">
    <text evidence="1">The sequence shown here is derived from an EMBL/GenBank/DDBJ whole genome shotgun (WGS) entry which is preliminary data.</text>
</comment>
<protein>
    <submittedName>
        <fullName evidence="1">Uncharacterized protein</fullName>
    </submittedName>
</protein>
<proteinExistence type="predicted"/>
<gene>
    <name evidence="1" type="ORF">H5410_044584</name>
</gene>
<dbReference type="Proteomes" id="UP000824120">
    <property type="component" value="Chromosome 9"/>
</dbReference>
<dbReference type="EMBL" id="JACXVP010000009">
    <property type="protein sequence ID" value="KAG5584150.1"/>
    <property type="molecule type" value="Genomic_DNA"/>
</dbReference>
<evidence type="ECO:0000313" key="1">
    <source>
        <dbReference type="EMBL" id="KAG5584150.1"/>
    </source>
</evidence>
<organism evidence="1 2">
    <name type="scientific">Solanum commersonii</name>
    <name type="common">Commerson's wild potato</name>
    <name type="synonym">Commerson's nightshade</name>
    <dbReference type="NCBI Taxonomy" id="4109"/>
    <lineage>
        <taxon>Eukaryota</taxon>
        <taxon>Viridiplantae</taxon>
        <taxon>Streptophyta</taxon>
        <taxon>Embryophyta</taxon>
        <taxon>Tracheophyta</taxon>
        <taxon>Spermatophyta</taxon>
        <taxon>Magnoliopsida</taxon>
        <taxon>eudicotyledons</taxon>
        <taxon>Gunneridae</taxon>
        <taxon>Pentapetalae</taxon>
        <taxon>asterids</taxon>
        <taxon>lamiids</taxon>
        <taxon>Solanales</taxon>
        <taxon>Solanaceae</taxon>
        <taxon>Solanoideae</taxon>
        <taxon>Solaneae</taxon>
        <taxon>Solanum</taxon>
    </lineage>
</organism>
<reference evidence="1 2" key="1">
    <citation type="submission" date="2020-09" db="EMBL/GenBank/DDBJ databases">
        <title>De no assembly of potato wild relative species, Solanum commersonii.</title>
        <authorList>
            <person name="Cho K."/>
        </authorList>
    </citation>
    <scope>NUCLEOTIDE SEQUENCE [LARGE SCALE GENOMIC DNA]</scope>
    <source>
        <strain evidence="1">LZ3.2</strain>
        <tissue evidence="1">Leaf</tissue>
    </source>
</reference>
<dbReference type="AlphaFoldDB" id="A0A9J5XA57"/>
<accession>A0A9J5XA57</accession>
<sequence>MYVSAHIWHSLLIVFWEEQNLCLLQAFVPYILVQNARLDPFFSSQIQAVISPRRPFAIDLYVSSWK</sequence>
<name>A0A9J5XA57_SOLCO</name>
<keyword evidence="2" id="KW-1185">Reference proteome</keyword>
<evidence type="ECO:0000313" key="2">
    <source>
        <dbReference type="Proteomes" id="UP000824120"/>
    </source>
</evidence>